<accession>A0ACD1FVG6</accession>
<dbReference type="Proteomes" id="UP000249057">
    <property type="component" value="Unassembled WGS sequence"/>
</dbReference>
<proteinExistence type="predicted"/>
<organism evidence="1 2">
    <name type="scientific">Aspergillus brunneoviolaceus CBS 621.78</name>
    <dbReference type="NCBI Taxonomy" id="1450534"/>
    <lineage>
        <taxon>Eukaryota</taxon>
        <taxon>Fungi</taxon>
        <taxon>Dikarya</taxon>
        <taxon>Ascomycota</taxon>
        <taxon>Pezizomycotina</taxon>
        <taxon>Eurotiomycetes</taxon>
        <taxon>Eurotiomycetidae</taxon>
        <taxon>Eurotiales</taxon>
        <taxon>Aspergillaceae</taxon>
        <taxon>Aspergillus</taxon>
        <taxon>Aspergillus subgen. Circumdati</taxon>
    </lineage>
</organism>
<gene>
    <name evidence="1" type="ORF">BO95DRAFT_485757</name>
</gene>
<keyword evidence="2" id="KW-1185">Reference proteome</keyword>
<evidence type="ECO:0000313" key="2">
    <source>
        <dbReference type="Proteomes" id="UP000249057"/>
    </source>
</evidence>
<dbReference type="EMBL" id="KZ825395">
    <property type="protein sequence ID" value="RAH41008.1"/>
    <property type="molecule type" value="Genomic_DNA"/>
</dbReference>
<sequence>MGPKSQKPKSRTKTGCLRSYASRDPGRQQAKKCNAQKPQCSSCAKADVPCIWPDVQVLESRDHRRRDAQFPCAVTQNPPGGLDGAFAARDQPEANILHQAIGVFLPLLDLPTAHSEYGKVRNYIVGIACHNIGVMTALLTCGALFMSTEDALYSARALPYYSQSIVHLQENLKLVQLGSALDEATLDLPTVNVILLCLAGSWGKEVSADHRCHILEACRIFQFRMKHLSKSICRSRNSLLFQRILCESIIHQVCLTQMTMPTLDGSDLNLIEETLWPSIQLELGSRIFSNDSWSTLESPILGLPWQLHKLAFDVNNPKNGSDPDLITLLLHNCEVWKQGLGNMALGSQTVLRGKLHLLALAVLLSSRLSVILETKTPPHTVRRVSLHFQQLNQRLLREARSLLGSSHEMLLMDDTFHGILGLDILKRAIHDSFESSLIEYLLQTK</sequence>
<reference evidence="1" key="1">
    <citation type="submission" date="2018-02" db="EMBL/GenBank/DDBJ databases">
        <title>The genomes of Aspergillus section Nigri reveals drivers in fungal speciation.</title>
        <authorList>
            <consortium name="DOE Joint Genome Institute"/>
            <person name="Vesth T.C."/>
            <person name="Nybo J."/>
            <person name="Theobald S."/>
            <person name="Brandl J."/>
            <person name="Frisvad J.C."/>
            <person name="Nielsen K.F."/>
            <person name="Lyhne E.K."/>
            <person name="Kogle M.E."/>
            <person name="Kuo A."/>
            <person name="Riley R."/>
            <person name="Clum A."/>
            <person name="Nolan M."/>
            <person name="Lipzen A."/>
            <person name="Salamov A."/>
            <person name="Henrissat B."/>
            <person name="Wiebenga A."/>
            <person name="De vries R.P."/>
            <person name="Grigoriev I.V."/>
            <person name="Mortensen U.H."/>
            <person name="Andersen M.R."/>
            <person name="Baker S.E."/>
        </authorList>
    </citation>
    <scope>NUCLEOTIDE SEQUENCE</scope>
    <source>
        <strain evidence="1">CBS 621.78</strain>
    </source>
</reference>
<protein>
    <submittedName>
        <fullName evidence="1">Uncharacterized protein</fullName>
    </submittedName>
</protein>
<name>A0ACD1FVG6_9EURO</name>
<evidence type="ECO:0000313" key="1">
    <source>
        <dbReference type="EMBL" id="RAH41008.1"/>
    </source>
</evidence>